<keyword evidence="1" id="KW-1133">Transmembrane helix</keyword>
<name>A0A2L1CAI2_METMI</name>
<reference evidence="4 7" key="3">
    <citation type="submission" date="2020-08" db="EMBL/GenBank/DDBJ databases">
        <title>Genomic Encyclopedia of Type Strains, Phase IV (KMG-V): Genome sequencing to study the core and pangenomes of soil and plant-associated prokaryotes.</title>
        <authorList>
            <person name="Whitman W."/>
        </authorList>
    </citation>
    <scope>NUCLEOTIDE SEQUENCE [LARGE SCALE GENOMIC DNA]</scope>
    <source>
        <strain evidence="3 6">C13</strain>
        <strain evidence="4 7">D1</strain>
    </source>
</reference>
<evidence type="ECO:0000313" key="3">
    <source>
        <dbReference type="EMBL" id="MBA2864654.1"/>
    </source>
</evidence>
<dbReference type="EMBL" id="CP026606">
    <property type="protein sequence ID" value="AVB76230.1"/>
    <property type="molecule type" value="Genomic_DNA"/>
</dbReference>
<reference evidence="5" key="1">
    <citation type="journal article" date="2018" name="Genome Announc.">
        <title>Complete Genome Sequence of the Methanococcus maripaludis Type Strain JJ (DSM 2067), a Model for Selenoprotein Synthesis in Archaea.</title>
        <authorList>
            <person name="Poehlein A."/>
            <person name="Heym D."/>
            <person name="Quitzke V."/>
            <person name="Fersch J."/>
            <person name="Daniel R."/>
            <person name="Rother M."/>
        </authorList>
    </citation>
    <scope>NUCLEOTIDE SEQUENCE [LARGE SCALE GENOMIC DNA]</scope>
    <source>
        <strain evidence="5">DSM 2067</strain>
    </source>
</reference>
<keyword evidence="1" id="KW-0472">Membrane</keyword>
<dbReference type="Proteomes" id="UP000239462">
    <property type="component" value="Chromosome"/>
</dbReference>
<organism evidence="2 5">
    <name type="scientific">Methanococcus maripaludis</name>
    <name type="common">Methanococcus deltae</name>
    <dbReference type="NCBI Taxonomy" id="39152"/>
    <lineage>
        <taxon>Archaea</taxon>
        <taxon>Methanobacteriati</taxon>
        <taxon>Methanobacteriota</taxon>
        <taxon>Methanomada group</taxon>
        <taxon>Methanococci</taxon>
        <taxon>Methanococcales</taxon>
        <taxon>Methanococcaceae</taxon>
        <taxon>Methanococcus</taxon>
    </lineage>
</organism>
<dbReference type="RefSeq" id="WP_104837793.1">
    <property type="nucleotide sequence ID" value="NZ_CP026606.1"/>
</dbReference>
<evidence type="ECO:0000256" key="1">
    <source>
        <dbReference type="SAM" id="Phobius"/>
    </source>
</evidence>
<evidence type="ECO:0000313" key="5">
    <source>
        <dbReference type="Proteomes" id="UP000239462"/>
    </source>
</evidence>
<reference evidence="2" key="2">
    <citation type="submission" date="2018-02" db="EMBL/GenBank/DDBJ databases">
        <title>Complete genome sequence of the Methanococcus maripaludis type strain JJ (DSM 2067), a model for selenoprotein synthesis in Archaea.</title>
        <authorList>
            <person name="Poehlein A."/>
            <person name="Heym D."/>
            <person name="Quitzke V."/>
            <person name="Fersch J."/>
            <person name="Daniel R."/>
            <person name="Rother M."/>
        </authorList>
    </citation>
    <scope>NUCLEOTIDE SEQUENCE [LARGE SCALE GENOMIC DNA]</scope>
    <source>
        <strain evidence="2">DSM 2067</strain>
    </source>
</reference>
<dbReference type="EMBL" id="JACDUO010000002">
    <property type="protein sequence ID" value="MBA2864654.1"/>
    <property type="molecule type" value="Genomic_DNA"/>
</dbReference>
<evidence type="ECO:0000313" key="2">
    <source>
        <dbReference type="EMBL" id="AVB76230.1"/>
    </source>
</evidence>
<keyword evidence="1" id="KW-0812">Transmembrane</keyword>
<protein>
    <submittedName>
        <fullName evidence="2">Uncharacterized protein</fullName>
    </submittedName>
</protein>
<feature type="transmembrane region" description="Helical" evidence="1">
    <location>
        <begin position="7"/>
        <end position="26"/>
    </location>
</feature>
<evidence type="ECO:0000313" key="6">
    <source>
        <dbReference type="Proteomes" id="UP000567099"/>
    </source>
</evidence>
<dbReference type="KEGG" id="mmad:MMJJ_08200"/>
<gene>
    <name evidence="3" type="ORF">HNP94_001676</name>
    <name evidence="4" type="ORF">HNP96_001547</name>
    <name evidence="2" type="ORF">MMJJ_08200</name>
</gene>
<dbReference type="AlphaFoldDB" id="A0A2L1CAI2"/>
<evidence type="ECO:0000313" key="4">
    <source>
        <dbReference type="EMBL" id="MBB6497504.1"/>
    </source>
</evidence>
<dbReference type="EMBL" id="JACHED010000003">
    <property type="protein sequence ID" value="MBB6497504.1"/>
    <property type="molecule type" value="Genomic_DNA"/>
</dbReference>
<dbReference type="Proteomes" id="UP000567099">
    <property type="component" value="Unassembled WGS sequence"/>
</dbReference>
<proteinExistence type="predicted"/>
<dbReference type="Proteomes" id="UP000590564">
    <property type="component" value="Unassembled WGS sequence"/>
</dbReference>
<evidence type="ECO:0000313" key="7">
    <source>
        <dbReference type="Proteomes" id="UP000590564"/>
    </source>
</evidence>
<dbReference type="GeneID" id="36101908"/>
<sequence>MIFDMDLVIAIVILTIGMAFFTTSLVEHSGAYQDVIKSDILHDKVSYQLKAIITDGTVETALLLWNNNEDSTAESILSNRLYVKNYDFIVDDQVVFSKGSKSNQNIVIVSSVVIMNRSEGWYGVAWDEGGSITIKGPEISETQAYQSVSGDYKKAIYYFNNSKPVEVSLKVYGN</sequence>
<accession>A0A2L1CAI2</accession>